<dbReference type="PANTHER" id="PTHR30461:SF23">
    <property type="entry name" value="DNA RECOMBINASE-RELATED"/>
    <property type="match status" value="1"/>
</dbReference>
<dbReference type="Gene3D" id="3.90.1750.20">
    <property type="entry name" value="Putative Large Serine Recombinase, Chain B, Domain 2"/>
    <property type="match status" value="1"/>
</dbReference>
<evidence type="ECO:0000313" key="4">
    <source>
        <dbReference type="Proteomes" id="UP000292564"/>
    </source>
</evidence>
<dbReference type="AlphaFoldDB" id="A0A4Q7ZRW1"/>
<organism evidence="3 4">
    <name type="scientific">Krasilnikovia cinnamomea</name>
    <dbReference type="NCBI Taxonomy" id="349313"/>
    <lineage>
        <taxon>Bacteria</taxon>
        <taxon>Bacillati</taxon>
        <taxon>Actinomycetota</taxon>
        <taxon>Actinomycetes</taxon>
        <taxon>Micromonosporales</taxon>
        <taxon>Micromonosporaceae</taxon>
        <taxon>Krasilnikovia</taxon>
    </lineage>
</organism>
<dbReference type="InterPro" id="IPR050639">
    <property type="entry name" value="SSR_resolvase"/>
</dbReference>
<keyword evidence="4" id="KW-1185">Reference proteome</keyword>
<name>A0A4Q7ZRW1_9ACTN</name>
<protein>
    <submittedName>
        <fullName evidence="3">Recombinase-like zinc beta ribbon protein</fullName>
    </submittedName>
</protein>
<dbReference type="GO" id="GO:0000150">
    <property type="term" value="F:DNA strand exchange activity"/>
    <property type="evidence" value="ECO:0007669"/>
    <property type="project" value="InterPro"/>
</dbReference>
<dbReference type="InterPro" id="IPR011109">
    <property type="entry name" value="DNA_bind_recombinase_dom"/>
</dbReference>
<feature type="compositionally biased region" description="Basic and acidic residues" evidence="1">
    <location>
        <begin position="499"/>
        <end position="509"/>
    </location>
</feature>
<evidence type="ECO:0000259" key="2">
    <source>
        <dbReference type="PROSITE" id="PS51737"/>
    </source>
</evidence>
<proteinExistence type="predicted"/>
<dbReference type="Pfam" id="PF00239">
    <property type="entry name" value="Resolvase"/>
    <property type="match status" value="1"/>
</dbReference>
<dbReference type="Pfam" id="PF13408">
    <property type="entry name" value="Zn_ribbon_recom"/>
    <property type="match status" value="1"/>
</dbReference>
<accession>A0A4Q7ZRW1</accession>
<dbReference type="InterPro" id="IPR025827">
    <property type="entry name" value="Zn_ribbon_recom_dom"/>
</dbReference>
<gene>
    <name evidence="3" type="ORF">EV385_5066</name>
</gene>
<dbReference type="InterPro" id="IPR006119">
    <property type="entry name" value="Resolv_N"/>
</dbReference>
<sequence length="509" mass="57121">MDAVLDLPDGDVLGLWAATRTQRVRHHGRMVESRLRFAFYGRVSTKEYQDPVSSRRWQIDFAAELVAGHGRIVAEYFDVGYSREVAWTDRPAAARLLAAITDSDRGFDAIVVGEYARAFHGSQAIHLAPLLHRHGVQMWLPEVDGPVDLTNPTHQALLMLLGAHSKQEVQRARFRTTAAMQAQAREQGRHLGGRPPYGYRVVDAGPHPNSAHAAWGRRLHRLTPDPQTAPWVAWIFTQRLEGHSIARIARMLNETGVPCPSAVDRTRNPHRPGEAWQLRTVAAILANPRYTGRQVWNRQHTPLRRTDDVVPGVTGLRKLTPSPRWAISDKPAHEALVSESDFVAAQAVSARRRPTDGARRTYLLVGLLRCGSCGRSMESQLSHGHAAYRCRHGHTSAHPVGIRLAPNLYLREDVILARALARLHTITSRDTTILEEIARLRQDPNAVGMVTFLRAHNLTIECRTTSVSLEPDHENPIITRSASDSPERRVRIPRQRVQQQKEKRGILND</sequence>
<feature type="region of interest" description="Disordered" evidence="1">
    <location>
        <begin position="471"/>
        <end position="509"/>
    </location>
</feature>
<dbReference type="Proteomes" id="UP000292564">
    <property type="component" value="Unassembled WGS sequence"/>
</dbReference>
<dbReference type="InterPro" id="IPR036162">
    <property type="entry name" value="Resolvase-like_N_sf"/>
</dbReference>
<dbReference type="Gene3D" id="3.40.50.1390">
    <property type="entry name" value="Resolvase, N-terminal catalytic domain"/>
    <property type="match status" value="1"/>
</dbReference>
<reference evidence="3 4" key="1">
    <citation type="submission" date="2019-02" db="EMBL/GenBank/DDBJ databases">
        <title>Sequencing the genomes of 1000 actinobacteria strains.</title>
        <authorList>
            <person name="Klenk H.-P."/>
        </authorList>
    </citation>
    <scope>NUCLEOTIDE SEQUENCE [LARGE SCALE GENOMIC DNA]</scope>
    <source>
        <strain evidence="3 4">DSM 45162</strain>
    </source>
</reference>
<dbReference type="PROSITE" id="PS51737">
    <property type="entry name" value="RECOMBINASE_DNA_BIND"/>
    <property type="match status" value="1"/>
</dbReference>
<dbReference type="SUPFAM" id="SSF53041">
    <property type="entry name" value="Resolvase-like"/>
    <property type="match status" value="1"/>
</dbReference>
<evidence type="ECO:0000256" key="1">
    <source>
        <dbReference type="SAM" id="MobiDB-lite"/>
    </source>
</evidence>
<dbReference type="SMART" id="SM00857">
    <property type="entry name" value="Resolvase"/>
    <property type="match status" value="1"/>
</dbReference>
<dbReference type="PANTHER" id="PTHR30461">
    <property type="entry name" value="DNA-INVERTASE FROM LAMBDOID PROPHAGE"/>
    <property type="match status" value="1"/>
</dbReference>
<dbReference type="GO" id="GO:0003677">
    <property type="term" value="F:DNA binding"/>
    <property type="evidence" value="ECO:0007669"/>
    <property type="project" value="InterPro"/>
</dbReference>
<dbReference type="EMBL" id="SHKY01000001">
    <property type="protein sequence ID" value="RZU53179.1"/>
    <property type="molecule type" value="Genomic_DNA"/>
</dbReference>
<evidence type="ECO:0000313" key="3">
    <source>
        <dbReference type="EMBL" id="RZU53179.1"/>
    </source>
</evidence>
<dbReference type="Pfam" id="PF07508">
    <property type="entry name" value="Recombinase"/>
    <property type="match status" value="1"/>
</dbReference>
<dbReference type="InterPro" id="IPR038109">
    <property type="entry name" value="DNA_bind_recomb_sf"/>
</dbReference>
<feature type="domain" description="Recombinase" evidence="2">
    <location>
        <begin position="196"/>
        <end position="355"/>
    </location>
</feature>
<comment type="caution">
    <text evidence="3">The sequence shown here is derived from an EMBL/GenBank/DDBJ whole genome shotgun (WGS) entry which is preliminary data.</text>
</comment>